<gene>
    <name evidence="5" type="ORF">MCOR_4610</name>
</gene>
<dbReference type="Gene3D" id="3.40.50.300">
    <property type="entry name" value="P-loop containing nucleotide triphosphate hydrolases"/>
    <property type="match status" value="2"/>
</dbReference>
<evidence type="ECO:0000313" key="6">
    <source>
        <dbReference type="Proteomes" id="UP000507470"/>
    </source>
</evidence>
<accession>A0A6J8A8Y5</accession>
<dbReference type="EMBL" id="CACVKT020000784">
    <property type="protein sequence ID" value="CAC5363045.1"/>
    <property type="molecule type" value="Genomic_DNA"/>
</dbReference>
<keyword evidence="1" id="KW-0175">Coiled coil</keyword>
<dbReference type="InterPro" id="IPR034139">
    <property type="entry name" value="TOPRIM_OLD"/>
</dbReference>
<protein>
    <submittedName>
        <fullName evidence="5">Uncharacterized protein</fullName>
    </submittedName>
</protein>
<keyword evidence="6" id="KW-1185">Reference proteome</keyword>
<dbReference type="InterPro" id="IPR027417">
    <property type="entry name" value="P-loop_NTPase"/>
</dbReference>
<evidence type="ECO:0000259" key="4">
    <source>
        <dbReference type="Pfam" id="PF20469"/>
    </source>
</evidence>
<dbReference type="InterPro" id="IPR051396">
    <property type="entry name" value="Bact_Antivir_Def_Nuclease"/>
</dbReference>
<dbReference type="OrthoDB" id="6104190at2759"/>
<feature type="coiled-coil region" evidence="1">
    <location>
        <begin position="593"/>
        <end position="647"/>
    </location>
</feature>
<feature type="domain" description="ATPase AAA-type core" evidence="3">
    <location>
        <begin position="247"/>
        <end position="399"/>
    </location>
</feature>
<dbReference type="Pfam" id="PF20469">
    <property type="entry name" value="OLD-like_TOPRIM"/>
    <property type="match status" value="1"/>
</dbReference>
<evidence type="ECO:0000256" key="1">
    <source>
        <dbReference type="SAM" id="Coils"/>
    </source>
</evidence>
<reference evidence="5 6" key="1">
    <citation type="submission" date="2020-06" db="EMBL/GenBank/DDBJ databases">
        <authorList>
            <person name="Li R."/>
            <person name="Bekaert M."/>
        </authorList>
    </citation>
    <scope>NUCLEOTIDE SEQUENCE [LARGE SCALE GENOMIC DNA]</scope>
    <source>
        <strain evidence="6">wild</strain>
    </source>
</reference>
<evidence type="ECO:0000259" key="3">
    <source>
        <dbReference type="Pfam" id="PF13304"/>
    </source>
</evidence>
<dbReference type="PANTHER" id="PTHR43581">
    <property type="entry name" value="ATP/GTP PHOSPHATASE"/>
    <property type="match status" value="1"/>
</dbReference>
<feature type="compositionally biased region" description="Polar residues" evidence="2">
    <location>
        <begin position="737"/>
        <end position="750"/>
    </location>
</feature>
<sequence length="750" mass="86135">MNVLENAHFIENIEQYKFSVGKDFQAMIRSIAMHNFVHFHEEQRLVFEEGANFVIGGNSTGKTALFELIRRCYSNKKNTTTSSVLNENELAYALCHFEIPEHYPSIEKLELFPSKEEQPEEILTCIFIKRQGSQPENRAKGQANDYDCYKVICSISSTGSIQTFAQKFIGSYGCYTKQLDNNTKGCKRISLDKSAIEDVKDHGTKQNIHDFYKVITTDFESSTTGSSDLAVTIMNALYDWLEKGYVGILPMRSIGPLQWTNSDLNQHDSRDKNYDDADRRAEILLNLLNNDLVDKTQEKVFHDQIVHPYEFTKHNGKIEVSNTERKDLSPKRLLKTPEGILEGKQLTLIVAHKEFSTITIEEPDRGMHPHMIKKMRDLILRRITGKTVLIITHNPSLIDKWAMSRTFVSSKSILNETICHSICKVPLGYDKLCKTEQIQEMINLLFSSRILFVEGKTDKIVVEALFRLLINDDKIYGDKRISMKQKHFLLATDVRELSGSGNSRKKKKFCKKMKKEIYILFDSDAKEGTRVDNEDEDDSTGECTFYWKNGDLEQRFIDILDNCQEGSVINVVNKILRMDLQVGDEKYNSIDNYLQYRKQLKDLEERISAITCESLEGKCNTSSSVEIEKLNKDKNEVQKKIKHSKDVIKNRLKKKIPDSDSEDIEIIANEMIHKSKEVEEFIAFLQVKTSKKGEKRKLSETEIPKFDTSFMQPSQSIDIEEQNTSCSSSTDDATDSHTGQTQELNTMSID</sequence>
<dbReference type="Proteomes" id="UP000507470">
    <property type="component" value="Unassembled WGS sequence"/>
</dbReference>
<feature type="domain" description="OLD protein-like TOPRIM" evidence="4">
    <location>
        <begin position="445"/>
        <end position="524"/>
    </location>
</feature>
<name>A0A6J8A8Y5_MYTCO</name>
<dbReference type="AlphaFoldDB" id="A0A6J8A8Y5"/>
<dbReference type="Pfam" id="PF13304">
    <property type="entry name" value="AAA_21"/>
    <property type="match status" value="1"/>
</dbReference>
<dbReference type="GO" id="GO:0016887">
    <property type="term" value="F:ATP hydrolysis activity"/>
    <property type="evidence" value="ECO:0007669"/>
    <property type="project" value="InterPro"/>
</dbReference>
<dbReference type="PANTHER" id="PTHR43581:SF4">
    <property type="entry name" value="ATP_GTP PHOSPHATASE"/>
    <property type="match status" value="1"/>
</dbReference>
<dbReference type="SUPFAM" id="SSF52540">
    <property type="entry name" value="P-loop containing nucleoside triphosphate hydrolases"/>
    <property type="match status" value="1"/>
</dbReference>
<feature type="region of interest" description="Disordered" evidence="2">
    <location>
        <begin position="695"/>
        <end position="750"/>
    </location>
</feature>
<dbReference type="GO" id="GO:0005524">
    <property type="term" value="F:ATP binding"/>
    <property type="evidence" value="ECO:0007669"/>
    <property type="project" value="InterPro"/>
</dbReference>
<feature type="compositionally biased region" description="Basic and acidic residues" evidence="2">
    <location>
        <begin position="696"/>
        <end position="705"/>
    </location>
</feature>
<dbReference type="InterPro" id="IPR003959">
    <property type="entry name" value="ATPase_AAA_core"/>
</dbReference>
<organism evidence="5 6">
    <name type="scientific">Mytilus coruscus</name>
    <name type="common">Sea mussel</name>
    <dbReference type="NCBI Taxonomy" id="42192"/>
    <lineage>
        <taxon>Eukaryota</taxon>
        <taxon>Metazoa</taxon>
        <taxon>Spiralia</taxon>
        <taxon>Lophotrochozoa</taxon>
        <taxon>Mollusca</taxon>
        <taxon>Bivalvia</taxon>
        <taxon>Autobranchia</taxon>
        <taxon>Pteriomorphia</taxon>
        <taxon>Mytilida</taxon>
        <taxon>Mytiloidea</taxon>
        <taxon>Mytilidae</taxon>
        <taxon>Mytilinae</taxon>
        <taxon>Mytilus</taxon>
    </lineage>
</organism>
<dbReference type="CDD" id="cd00267">
    <property type="entry name" value="ABC_ATPase"/>
    <property type="match status" value="1"/>
</dbReference>
<evidence type="ECO:0000256" key="2">
    <source>
        <dbReference type="SAM" id="MobiDB-lite"/>
    </source>
</evidence>
<proteinExistence type="predicted"/>
<evidence type="ECO:0000313" key="5">
    <source>
        <dbReference type="EMBL" id="CAC5363045.1"/>
    </source>
</evidence>